<evidence type="ECO:0000259" key="6">
    <source>
        <dbReference type="Pfam" id="PF00590"/>
    </source>
</evidence>
<dbReference type="Pfam" id="PF00590">
    <property type="entry name" value="TP_methylase"/>
    <property type="match status" value="1"/>
</dbReference>
<dbReference type="SUPFAM" id="SSF53790">
    <property type="entry name" value="Tetrapyrrole methylase"/>
    <property type="match status" value="1"/>
</dbReference>
<dbReference type="Gene3D" id="3.30.950.10">
    <property type="entry name" value="Methyltransferase, Cobalt-precorrin-4 Transmethylase, Domain 2"/>
    <property type="match status" value="1"/>
</dbReference>
<keyword evidence="8" id="KW-1185">Reference proteome</keyword>
<comment type="pathway">
    <text evidence="1">Cofactor biosynthesis; adenosylcobalamin biosynthesis.</text>
</comment>
<dbReference type="EMBL" id="PPGH01000038">
    <property type="protein sequence ID" value="PQJ94853.1"/>
    <property type="molecule type" value="Genomic_DNA"/>
</dbReference>
<dbReference type="CDD" id="cd11646">
    <property type="entry name" value="Precorrin_3B_C17_MT"/>
    <property type="match status" value="1"/>
</dbReference>
<dbReference type="GO" id="GO:0032259">
    <property type="term" value="P:methylation"/>
    <property type="evidence" value="ECO:0007669"/>
    <property type="project" value="UniProtKB-KW"/>
</dbReference>
<dbReference type="OrthoDB" id="9772960at2"/>
<evidence type="ECO:0000256" key="1">
    <source>
        <dbReference type="ARBA" id="ARBA00004953"/>
    </source>
</evidence>
<feature type="domain" description="Tetrapyrrole methylase" evidence="6">
    <location>
        <begin position="16"/>
        <end position="227"/>
    </location>
</feature>
<dbReference type="GO" id="GO:0009236">
    <property type="term" value="P:cobalamin biosynthetic process"/>
    <property type="evidence" value="ECO:0007669"/>
    <property type="project" value="UniProtKB-UniPathway"/>
</dbReference>
<keyword evidence="2" id="KW-0169">Cobalamin biosynthesis</keyword>
<dbReference type="UniPathway" id="UPA00148"/>
<dbReference type="InterPro" id="IPR035996">
    <property type="entry name" value="4pyrrol_Methylase_sf"/>
</dbReference>
<name>A0A2S7XMP7_9GAMM</name>
<evidence type="ECO:0000256" key="5">
    <source>
        <dbReference type="ARBA" id="ARBA00022691"/>
    </source>
</evidence>
<evidence type="ECO:0000256" key="3">
    <source>
        <dbReference type="ARBA" id="ARBA00022603"/>
    </source>
</evidence>
<dbReference type="InterPro" id="IPR014776">
    <property type="entry name" value="4pyrrole_Mease_sub2"/>
</dbReference>
<evidence type="ECO:0000256" key="2">
    <source>
        <dbReference type="ARBA" id="ARBA00022573"/>
    </source>
</evidence>
<evidence type="ECO:0000313" key="7">
    <source>
        <dbReference type="EMBL" id="PQJ94853.1"/>
    </source>
</evidence>
<dbReference type="InterPro" id="IPR000878">
    <property type="entry name" value="4pyrrol_Mease"/>
</dbReference>
<dbReference type="AlphaFoldDB" id="A0A2S7XMP7"/>
<keyword evidence="4 7" id="KW-0808">Transferase</keyword>
<keyword evidence="3 7" id="KW-0489">Methyltransferase</keyword>
<dbReference type="NCBIfam" id="TIGR01466">
    <property type="entry name" value="cobJ_cbiH"/>
    <property type="match status" value="1"/>
</dbReference>
<dbReference type="RefSeq" id="WP_105074820.1">
    <property type="nucleotide sequence ID" value="NZ_PPGH01000038.1"/>
</dbReference>
<dbReference type="InterPro" id="IPR006363">
    <property type="entry name" value="Cbl_synth_CobJ/CibH_dom"/>
</dbReference>
<dbReference type="GO" id="GO:0008168">
    <property type="term" value="F:methyltransferase activity"/>
    <property type="evidence" value="ECO:0007669"/>
    <property type="project" value="UniProtKB-KW"/>
</dbReference>
<gene>
    <name evidence="7" type="primary">cobJ</name>
    <name evidence="7" type="ORF">CXB77_17045</name>
</gene>
<dbReference type="InterPro" id="IPR014777">
    <property type="entry name" value="4pyrrole_Mease_sub1"/>
</dbReference>
<sequence>MSRLSDPLPDAAPAGRLAVVGIGPGAAEWLAPAAREELALAQDIVGYTTYVELAGPFRAEQRVLDSDNRCEMERARLAFELAAQGRRVAVVSSGDPGIFAMAAAVMEALEQSHDPNWHAVELVILPGISAAQLAAARVGAPLGHDFCVLSLSNNLKPWAQIARRLEHAAQADLVIALYNPRSVARPQQFAQALDLLRIHRAPTTPVVLGRDVGRPDELVRVTTLGEVVPEQVDMRTVVIIGSSQTRLFPRLTGGNWVYTPRWYP</sequence>
<keyword evidence="5" id="KW-0949">S-adenosyl-L-methionine</keyword>
<reference evidence="7 8" key="1">
    <citation type="submission" date="2018-01" db="EMBL/GenBank/DDBJ databases">
        <title>The complete genome sequence of Chromatium okenii LaCa, a purple sulfur bacterium with a turbulent life.</title>
        <authorList>
            <person name="Luedin S.M."/>
            <person name="Liechti N."/>
            <person name="Storelli N."/>
            <person name="Danza F."/>
            <person name="Wittwer M."/>
            <person name="Pothier J.F."/>
            <person name="Tonolla M.A."/>
        </authorList>
    </citation>
    <scope>NUCLEOTIDE SEQUENCE [LARGE SCALE GENOMIC DNA]</scope>
    <source>
        <strain evidence="7 8">LaCa</strain>
    </source>
</reference>
<dbReference type="Proteomes" id="UP000239936">
    <property type="component" value="Unassembled WGS sequence"/>
</dbReference>
<dbReference type="PANTHER" id="PTHR47036">
    <property type="entry name" value="COBALT-FACTOR III C(17)-METHYLTRANSFERASE-RELATED"/>
    <property type="match status" value="1"/>
</dbReference>
<evidence type="ECO:0000256" key="4">
    <source>
        <dbReference type="ARBA" id="ARBA00022679"/>
    </source>
</evidence>
<dbReference type="Gene3D" id="3.40.1010.10">
    <property type="entry name" value="Cobalt-precorrin-4 Transmethylase, Domain 1"/>
    <property type="match status" value="1"/>
</dbReference>
<comment type="caution">
    <text evidence="7">The sequence shown here is derived from an EMBL/GenBank/DDBJ whole genome shotgun (WGS) entry which is preliminary data.</text>
</comment>
<organism evidence="7 8">
    <name type="scientific">Chromatium okenii</name>
    <dbReference type="NCBI Taxonomy" id="61644"/>
    <lineage>
        <taxon>Bacteria</taxon>
        <taxon>Pseudomonadati</taxon>
        <taxon>Pseudomonadota</taxon>
        <taxon>Gammaproteobacteria</taxon>
        <taxon>Chromatiales</taxon>
        <taxon>Chromatiaceae</taxon>
        <taxon>Chromatium</taxon>
    </lineage>
</organism>
<accession>A0A2S7XMP7</accession>
<protein>
    <submittedName>
        <fullName evidence="7">Precorrin-3B C(17)-methyltransferase</fullName>
    </submittedName>
</protein>
<dbReference type="InterPro" id="IPR051810">
    <property type="entry name" value="Precorrin_MeTrfase"/>
</dbReference>
<proteinExistence type="predicted"/>
<dbReference type="PANTHER" id="PTHR47036:SF1">
    <property type="entry name" value="COBALT-FACTOR III C(17)-METHYLTRANSFERASE-RELATED"/>
    <property type="match status" value="1"/>
</dbReference>
<evidence type="ECO:0000313" key="8">
    <source>
        <dbReference type="Proteomes" id="UP000239936"/>
    </source>
</evidence>